<comment type="caution">
    <text evidence="6">The sequence shown here is derived from an EMBL/GenBank/DDBJ whole genome shotgun (WGS) entry which is preliminary data.</text>
</comment>
<name>A0A9W9W906_9EURO</name>
<evidence type="ECO:0000313" key="7">
    <source>
        <dbReference type="Proteomes" id="UP001147747"/>
    </source>
</evidence>
<dbReference type="PANTHER" id="PTHR43785:SF2">
    <property type="entry name" value="TYPE-1 GLUTAMINE SYNTHETASE 1"/>
    <property type="match status" value="1"/>
</dbReference>
<reference evidence="6" key="1">
    <citation type="submission" date="2022-12" db="EMBL/GenBank/DDBJ databases">
        <authorList>
            <person name="Petersen C."/>
        </authorList>
    </citation>
    <scope>NUCLEOTIDE SEQUENCE</scope>
    <source>
        <strain evidence="6">IBT 29677</strain>
    </source>
</reference>
<accession>A0A9W9W906</accession>
<feature type="region of interest" description="Disordered" evidence="4">
    <location>
        <begin position="258"/>
        <end position="284"/>
    </location>
</feature>
<dbReference type="InterPro" id="IPR036651">
    <property type="entry name" value="Gln_synt_N_sf"/>
</dbReference>
<evidence type="ECO:0000256" key="1">
    <source>
        <dbReference type="ARBA" id="ARBA00021364"/>
    </source>
</evidence>
<dbReference type="RefSeq" id="XP_056492873.1">
    <property type="nucleotide sequence ID" value="XM_056627078.1"/>
</dbReference>
<dbReference type="GO" id="GO:0004356">
    <property type="term" value="F:glutamine synthetase activity"/>
    <property type="evidence" value="ECO:0007669"/>
    <property type="project" value="InterPro"/>
</dbReference>
<dbReference type="Gene3D" id="3.10.20.70">
    <property type="entry name" value="Glutamine synthetase, N-terminal domain"/>
    <property type="match status" value="1"/>
</dbReference>
<dbReference type="OrthoDB" id="3364440at2759"/>
<proteinExistence type="inferred from homology"/>
<dbReference type="EMBL" id="JAPZBU010000004">
    <property type="protein sequence ID" value="KAJ5408558.1"/>
    <property type="molecule type" value="Genomic_DNA"/>
</dbReference>
<evidence type="ECO:0000256" key="4">
    <source>
        <dbReference type="SAM" id="MobiDB-lite"/>
    </source>
</evidence>
<dbReference type="Pfam" id="PF00120">
    <property type="entry name" value="Gln-synt_C"/>
    <property type="match status" value="1"/>
</dbReference>
<dbReference type="InterPro" id="IPR014746">
    <property type="entry name" value="Gln_synth/guanido_kin_cat_dom"/>
</dbReference>
<evidence type="ECO:0000256" key="2">
    <source>
        <dbReference type="ARBA" id="ARBA00022598"/>
    </source>
</evidence>
<evidence type="ECO:0000259" key="5">
    <source>
        <dbReference type="Pfam" id="PF00120"/>
    </source>
</evidence>
<dbReference type="AlphaFoldDB" id="A0A9W9W906"/>
<protein>
    <recommendedName>
        <fullName evidence="1">Glutamine synthetase</fullName>
    </recommendedName>
</protein>
<evidence type="ECO:0000313" key="6">
    <source>
        <dbReference type="EMBL" id="KAJ5408558.1"/>
    </source>
</evidence>
<dbReference type="Gene3D" id="3.30.590.10">
    <property type="entry name" value="Glutamine synthetase/guanido kinase, catalytic domain"/>
    <property type="match status" value="1"/>
</dbReference>
<dbReference type="Proteomes" id="UP001147747">
    <property type="component" value="Unassembled WGS sequence"/>
</dbReference>
<dbReference type="PANTHER" id="PTHR43785">
    <property type="entry name" value="GAMMA-GLUTAMYLPUTRESCINE SYNTHETASE"/>
    <property type="match status" value="1"/>
</dbReference>
<evidence type="ECO:0000256" key="3">
    <source>
        <dbReference type="RuleBase" id="RU000384"/>
    </source>
</evidence>
<gene>
    <name evidence="6" type="ORF">N7509_002441</name>
</gene>
<comment type="similarity">
    <text evidence="3">Belongs to the glutamine synthetase family.</text>
</comment>
<dbReference type="SUPFAM" id="SSF55931">
    <property type="entry name" value="Glutamine synthetase/guanido kinase"/>
    <property type="match status" value="1"/>
</dbReference>
<keyword evidence="7" id="KW-1185">Reference proteome</keyword>
<organism evidence="6 7">
    <name type="scientific">Penicillium cosmopolitanum</name>
    <dbReference type="NCBI Taxonomy" id="1131564"/>
    <lineage>
        <taxon>Eukaryota</taxon>
        <taxon>Fungi</taxon>
        <taxon>Dikarya</taxon>
        <taxon>Ascomycota</taxon>
        <taxon>Pezizomycotina</taxon>
        <taxon>Eurotiomycetes</taxon>
        <taxon>Eurotiomycetidae</taxon>
        <taxon>Eurotiales</taxon>
        <taxon>Aspergillaceae</taxon>
        <taxon>Penicillium</taxon>
    </lineage>
</organism>
<sequence length="305" mass="33819">MVSPRLDQYVGQFTNNPIPIDPASPLRDFLTLHPELRFLRLQWQDYSGLLRARLVVPQHLLTLTATQKPVHIPPISFHCIVDNNLLPDLDPTGNHFLIPDWTSLRFLPSSPHPTATVMCGVLAATPSRPLDLGLCPRRALTTIVRHAAQSFSLYFRVGFEVEFEVFRRETPSSTPPHSNSSLTSLTPASTSLGRFAVDGLRADIYPIIEETVHHLLDAGVGIQTMQTEGRRGQYELSLTPPCPPRGRRRTRLRSRYFETGTGPTWSDRDNGATSRGESAAGDRTAYAYFDIPNRGRAGVSSGDPG</sequence>
<dbReference type="GeneID" id="81366058"/>
<dbReference type="GO" id="GO:0006542">
    <property type="term" value="P:glutamine biosynthetic process"/>
    <property type="evidence" value="ECO:0007669"/>
    <property type="project" value="InterPro"/>
</dbReference>
<feature type="domain" description="GS catalytic" evidence="5">
    <location>
        <begin position="134"/>
        <end position="239"/>
    </location>
</feature>
<dbReference type="InterPro" id="IPR008146">
    <property type="entry name" value="Gln_synth_cat_dom"/>
</dbReference>
<reference evidence="6" key="2">
    <citation type="journal article" date="2023" name="IMA Fungus">
        <title>Comparative genomic study of the Penicillium genus elucidates a diverse pangenome and 15 lateral gene transfer events.</title>
        <authorList>
            <person name="Petersen C."/>
            <person name="Sorensen T."/>
            <person name="Nielsen M.R."/>
            <person name="Sondergaard T.E."/>
            <person name="Sorensen J.L."/>
            <person name="Fitzpatrick D.A."/>
            <person name="Frisvad J.C."/>
            <person name="Nielsen K.L."/>
        </authorList>
    </citation>
    <scope>NUCLEOTIDE SEQUENCE</scope>
    <source>
        <strain evidence="6">IBT 29677</strain>
    </source>
</reference>
<dbReference type="SUPFAM" id="SSF54368">
    <property type="entry name" value="Glutamine synthetase, N-terminal domain"/>
    <property type="match status" value="1"/>
</dbReference>
<keyword evidence="2" id="KW-0436">Ligase</keyword>